<evidence type="ECO:0000313" key="2">
    <source>
        <dbReference type="Proteomes" id="UP000597338"/>
    </source>
</evidence>
<protein>
    <recommendedName>
        <fullName evidence="3">DUF3037 domain-containing protein</fullName>
    </recommendedName>
</protein>
<accession>A0ABQ1KXX1</accession>
<dbReference type="EMBL" id="BMIK01000001">
    <property type="protein sequence ID" value="GGC14614.1"/>
    <property type="molecule type" value="Genomic_DNA"/>
</dbReference>
<evidence type="ECO:0008006" key="3">
    <source>
        <dbReference type="Google" id="ProtNLM"/>
    </source>
</evidence>
<organism evidence="1 2">
    <name type="scientific">Parapedobacter defluvii</name>
    <dbReference type="NCBI Taxonomy" id="2045106"/>
    <lineage>
        <taxon>Bacteria</taxon>
        <taxon>Pseudomonadati</taxon>
        <taxon>Bacteroidota</taxon>
        <taxon>Sphingobacteriia</taxon>
        <taxon>Sphingobacteriales</taxon>
        <taxon>Sphingobacteriaceae</taxon>
        <taxon>Parapedobacter</taxon>
    </lineage>
</organism>
<reference evidence="2" key="1">
    <citation type="journal article" date="2019" name="Int. J. Syst. Evol. Microbiol.">
        <title>The Global Catalogue of Microorganisms (GCM) 10K type strain sequencing project: providing services to taxonomists for standard genome sequencing and annotation.</title>
        <authorList>
            <consortium name="The Broad Institute Genomics Platform"/>
            <consortium name="The Broad Institute Genome Sequencing Center for Infectious Disease"/>
            <person name="Wu L."/>
            <person name="Ma J."/>
        </authorList>
    </citation>
    <scope>NUCLEOTIDE SEQUENCE [LARGE SCALE GENOMIC DNA]</scope>
    <source>
        <strain evidence="2">CGMCC 1.15342</strain>
    </source>
</reference>
<sequence length="276" mass="31778">MRTFYSILYCSIRPNQDERITIGLFMADGVQCHFAYAADKLNVIKDLLPDGGYQLVKSNLRAIEQLATSCQSDLLKGHKGQRFLSESYLEYLSVYANNLLTFSKPVPLNVALDEHTFDRLFEKFVFTLPQQRQKVPDSTAYAKRRLVKSIGRHVNFDVELTENDFAGLIVPSKVSFIGRNDVKVVGEISDFSKALHILKPQIGAHLFLVDTIRRQEKDAKFFFVGDEPSKKLKDHHDIWESLKNYQPIEWVPTDEVQQIEEYMADHDVSPFFEVQV</sequence>
<name>A0ABQ1KXX1_9SPHI</name>
<comment type="caution">
    <text evidence="1">The sequence shown here is derived from an EMBL/GenBank/DDBJ whole genome shotgun (WGS) entry which is preliminary data.</text>
</comment>
<gene>
    <name evidence="1" type="ORF">GCM10011386_02920</name>
</gene>
<proteinExistence type="predicted"/>
<dbReference type="Proteomes" id="UP000597338">
    <property type="component" value="Unassembled WGS sequence"/>
</dbReference>
<keyword evidence="2" id="KW-1185">Reference proteome</keyword>
<evidence type="ECO:0000313" key="1">
    <source>
        <dbReference type="EMBL" id="GGC14614.1"/>
    </source>
</evidence>